<protein>
    <submittedName>
        <fullName evidence="2">Uncharacterized protein</fullName>
    </submittedName>
</protein>
<gene>
    <name evidence="2" type="ORF">KCX82_07865</name>
</gene>
<proteinExistence type="predicted"/>
<keyword evidence="1" id="KW-0732">Signal</keyword>
<dbReference type="Proteomes" id="UP000675664">
    <property type="component" value="Unassembled WGS sequence"/>
</dbReference>
<name>A0A8J7VZW3_9FIRM</name>
<evidence type="ECO:0000313" key="3">
    <source>
        <dbReference type="Proteomes" id="UP000675664"/>
    </source>
</evidence>
<reference evidence="2" key="1">
    <citation type="submission" date="2021-04" db="EMBL/GenBank/DDBJ databases">
        <title>Sinoanaerobacter chloroacetimidivorans sp. nov., an obligate anaerobic bacterium isolated from anaerobic sludge.</title>
        <authorList>
            <person name="Bao Y."/>
        </authorList>
    </citation>
    <scope>NUCLEOTIDE SEQUENCE</scope>
    <source>
        <strain evidence="2">BAD-6</strain>
    </source>
</reference>
<sequence>MKKKVFSLVMVLILALAISVINVSAADTASFDPATHQCSLISQSSINYEFILQGNTTELKKEPGYEGFLSSDKTYPYVLNQAAKLPLYSFNDYVTVTQQTKYEAVVHYIAPYTVEGIDQELKTIYIKAGNGVYLVTFKEPLKAGECAAFAIQNFTNNYPALSHFMTCNANFVPPAEPPVYYTDETAWAQGTGSLNTMMGTNKWGWYIPVEGATADGSEYNVYAGAGQNDISKGTLIGSVKLTIVDGKYTATFTPSGLHTVTHMHFGVYDSEETFKATNGAPGEFTNSVSADKAQYIVIHFDAQVAHLLD</sequence>
<evidence type="ECO:0000256" key="1">
    <source>
        <dbReference type="SAM" id="SignalP"/>
    </source>
</evidence>
<dbReference type="RefSeq" id="WP_227017916.1">
    <property type="nucleotide sequence ID" value="NZ_JAGSND010000004.1"/>
</dbReference>
<dbReference type="AlphaFoldDB" id="A0A8J7VZW3"/>
<reference evidence="2" key="2">
    <citation type="submission" date="2021-04" db="EMBL/GenBank/DDBJ databases">
        <authorList>
            <person name="Liu J."/>
        </authorList>
    </citation>
    <scope>NUCLEOTIDE SEQUENCE</scope>
    <source>
        <strain evidence="2">BAD-6</strain>
    </source>
</reference>
<feature type="signal peptide" evidence="1">
    <location>
        <begin position="1"/>
        <end position="25"/>
    </location>
</feature>
<comment type="caution">
    <text evidence="2">The sequence shown here is derived from an EMBL/GenBank/DDBJ whole genome shotgun (WGS) entry which is preliminary data.</text>
</comment>
<accession>A0A8J7VZW3</accession>
<organism evidence="2 3">
    <name type="scientific">Sinanaerobacter chloroacetimidivorans</name>
    <dbReference type="NCBI Taxonomy" id="2818044"/>
    <lineage>
        <taxon>Bacteria</taxon>
        <taxon>Bacillati</taxon>
        <taxon>Bacillota</taxon>
        <taxon>Clostridia</taxon>
        <taxon>Peptostreptococcales</taxon>
        <taxon>Anaerovoracaceae</taxon>
        <taxon>Sinanaerobacter</taxon>
    </lineage>
</organism>
<keyword evidence="3" id="KW-1185">Reference proteome</keyword>
<evidence type="ECO:0000313" key="2">
    <source>
        <dbReference type="EMBL" id="MBR0597784.1"/>
    </source>
</evidence>
<feature type="chain" id="PRO_5038393677" evidence="1">
    <location>
        <begin position="26"/>
        <end position="309"/>
    </location>
</feature>
<dbReference type="EMBL" id="JAGSND010000004">
    <property type="protein sequence ID" value="MBR0597784.1"/>
    <property type="molecule type" value="Genomic_DNA"/>
</dbReference>